<gene>
    <name evidence="1" type="ORF">NLI96_g10046</name>
</gene>
<evidence type="ECO:0000313" key="1">
    <source>
        <dbReference type="EMBL" id="KAJ3478033.1"/>
    </source>
</evidence>
<reference evidence="1" key="1">
    <citation type="submission" date="2022-07" db="EMBL/GenBank/DDBJ databases">
        <title>Genome Sequence of Physisporinus lineatus.</title>
        <authorList>
            <person name="Buettner E."/>
        </authorList>
    </citation>
    <scope>NUCLEOTIDE SEQUENCE</scope>
    <source>
        <strain evidence="1">VT162</strain>
    </source>
</reference>
<keyword evidence="2" id="KW-1185">Reference proteome</keyword>
<sequence>MPNGSGFPRLNIDVLSVVIEHVEERSDISSLMKTCKTLYHSSIPHLLDPGRSKICLDLQPQVSSFCRFMLAEPHGALRFSSLRQLHTEYSSHTGPAELAYDIASIVQRSLNLEELTFEGFALEDLLEVGGQSVFNALKNLKAHTRLRRFDPGDLDLKGLKLLMAMETHSITHLEVCNIPVSKPWHTISPVPLLRRFCSTLTHLTLASFDLDNMKSLQCPLVCSLNLSLFGPPTFSTTEIMHAFPKVNRLVLDHEGGDVSDIQDDLRARNNPPQSSLDNQWKKLRYVEGKPTVLYILRLPCHVHELHMGYDLEYSDRDHIIQVLEDCAPVAVELSLGDEACITGNGVDFLTRLIDNLNRFHTTHLRLRMIFVGSPMDFKRGYLAQLVQALSRPSALQYVWFDMVSESEQHEWITRGAPAGIDLETVQECLELTDAQQSALSIAQRLPSLKRIGFDVFDSEKSKGFWEVVRSTDPSGSGDSVSLLRLDSLEDKAWTRETKFWDSTKEIVKA</sequence>
<comment type="caution">
    <text evidence="1">The sequence shown here is derived from an EMBL/GenBank/DDBJ whole genome shotgun (WGS) entry which is preliminary data.</text>
</comment>
<name>A0AAD5YAF6_9APHY</name>
<dbReference type="AlphaFoldDB" id="A0AAD5YAF6"/>
<proteinExistence type="predicted"/>
<organism evidence="1 2">
    <name type="scientific">Meripilus lineatus</name>
    <dbReference type="NCBI Taxonomy" id="2056292"/>
    <lineage>
        <taxon>Eukaryota</taxon>
        <taxon>Fungi</taxon>
        <taxon>Dikarya</taxon>
        <taxon>Basidiomycota</taxon>
        <taxon>Agaricomycotina</taxon>
        <taxon>Agaricomycetes</taxon>
        <taxon>Polyporales</taxon>
        <taxon>Meripilaceae</taxon>
        <taxon>Meripilus</taxon>
    </lineage>
</organism>
<protein>
    <submittedName>
        <fullName evidence="1">Uncharacterized protein</fullName>
    </submittedName>
</protein>
<dbReference type="EMBL" id="JANAWD010000543">
    <property type="protein sequence ID" value="KAJ3478033.1"/>
    <property type="molecule type" value="Genomic_DNA"/>
</dbReference>
<dbReference type="Proteomes" id="UP001212997">
    <property type="component" value="Unassembled WGS sequence"/>
</dbReference>
<evidence type="ECO:0000313" key="2">
    <source>
        <dbReference type="Proteomes" id="UP001212997"/>
    </source>
</evidence>
<accession>A0AAD5YAF6</accession>